<name>A0ACB8YU72_CICIN</name>
<gene>
    <name evidence="1" type="ORF">L2E82_46416</name>
</gene>
<dbReference type="Proteomes" id="UP001055811">
    <property type="component" value="Linkage Group LG09"/>
</dbReference>
<sequence>MRHIYDLCLSFSVKRIEGGQHQGRDSKEEKQRKKKKKRGRKESKFCDLSSNLPSNLEVSLGSIRCAVLSLVGFAELPHRFLHCRLE</sequence>
<reference evidence="2" key="1">
    <citation type="journal article" date="2022" name="Mol. Ecol. Resour.">
        <title>The genomes of chicory, endive, great burdock and yacon provide insights into Asteraceae palaeo-polyploidization history and plant inulin production.</title>
        <authorList>
            <person name="Fan W."/>
            <person name="Wang S."/>
            <person name="Wang H."/>
            <person name="Wang A."/>
            <person name="Jiang F."/>
            <person name="Liu H."/>
            <person name="Zhao H."/>
            <person name="Xu D."/>
            <person name="Zhang Y."/>
        </authorList>
    </citation>
    <scope>NUCLEOTIDE SEQUENCE [LARGE SCALE GENOMIC DNA]</scope>
    <source>
        <strain evidence="2">cv. Punajuju</strain>
    </source>
</reference>
<keyword evidence="2" id="KW-1185">Reference proteome</keyword>
<evidence type="ECO:0000313" key="2">
    <source>
        <dbReference type="Proteomes" id="UP001055811"/>
    </source>
</evidence>
<accession>A0ACB8YU72</accession>
<protein>
    <submittedName>
        <fullName evidence="1">Uncharacterized protein</fullName>
    </submittedName>
</protein>
<comment type="caution">
    <text evidence="1">The sequence shown here is derived from an EMBL/GenBank/DDBJ whole genome shotgun (WGS) entry which is preliminary data.</text>
</comment>
<proteinExistence type="predicted"/>
<evidence type="ECO:0000313" key="1">
    <source>
        <dbReference type="EMBL" id="KAI3688668.1"/>
    </source>
</evidence>
<dbReference type="EMBL" id="CM042017">
    <property type="protein sequence ID" value="KAI3688668.1"/>
    <property type="molecule type" value="Genomic_DNA"/>
</dbReference>
<organism evidence="1 2">
    <name type="scientific">Cichorium intybus</name>
    <name type="common">Chicory</name>
    <dbReference type="NCBI Taxonomy" id="13427"/>
    <lineage>
        <taxon>Eukaryota</taxon>
        <taxon>Viridiplantae</taxon>
        <taxon>Streptophyta</taxon>
        <taxon>Embryophyta</taxon>
        <taxon>Tracheophyta</taxon>
        <taxon>Spermatophyta</taxon>
        <taxon>Magnoliopsida</taxon>
        <taxon>eudicotyledons</taxon>
        <taxon>Gunneridae</taxon>
        <taxon>Pentapetalae</taxon>
        <taxon>asterids</taxon>
        <taxon>campanulids</taxon>
        <taxon>Asterales</taxon>
        <taxon>Asteraceae</taxon>
        <taxon>Cichorioideae</taxon>
        <taxon>Cichorieae</taxon>
        <taxon>Cichoriinae</taxon>
        <taxon>Cichorium</taxon>
    </lineage>
</organism>
<reference evidence="1 2" key="2">
    <citation type="journal article" date="2022" name="Mol. Ecol. Resour.">
        <title>The genomes of chicory, endive, great burdock and yacon provide insights into Asteraceae paleo-polyploidization history and plant inulin production.</title>
        <authorList>
            <person name="Fan W."/>
            <person name="Wang S."/>
            <person name="Wang H."/>
            <person name="Wang A."/>
            <person name="Jiang F."/>
            <person name="Liu H."/>
            <person name="Zhao H."/>
            <person name="Xu D."/>
            <person name="Zhang Y."/>
        </authorList>
    </citation>
    <scope>NUCLEOTIDE SEQUENCE [LARGE SCALE GENOMIC DNA]</scope>
    <source>
        <strain evidence="2">cv. Punajuju</strain>
        <tissue evidence="1">Leaves</tissue>
    </source>
</reference>